<dbReference type="InterPro" id="IPR029063">
    <property type="entry name" value="SAM-dependent_MTases_sf"/>
</dbReference>
<dbReference type="AlphaFoldDB" id="A0A1I2XPF5"/>
<evidence type="ECO:0000256" key="1">
    <source>
        <dbReference type="ARBA" id="ARBA00022603"/>
    </source>
</evidence>
<evidence type="ECO:0000313" key="7">
    <source>
        <dbReference type="Proteomes" id="UP000198724"/>
    </source>
</evidence>
<dbReference type="Pfam" id="PF13847">
    <property type="entry name" value="Methyltransf_31"/>
    <property type="match status" value="1"/>
</dbReference>
<evidence type="ECO:0000259" key="5">
    <source>
        <dbReference type="Pfam" id="PF13847"/>
    </source>
</evidence>
<feature type="domain" description="Methyltransferase" evidence="5">
    <location>
        <begin position="55"/>
        <end position="158"/>
    </location>
</feature>
<sequence length="184" mass="20328">MRILTNTLFTMLALLCATVLVHAQETATMKRTPDVPYVPTRQAVVDAMLKMADVKKNDVIYDLGCGDGRIVITAAKNFGATGTGIDINPDRIAEANKNAREAGVTDKVRFIEGDLFDADVSEATVVTLYLLPAVNMKLRPILMEQLKPGTRIVSHAFDMGDWEPEKTIEVDGAKIYFWTIPEKK</sequence>
<dbReference type="CDD" id="cd02440">
    <property type="entry name" value="AdoMet_MTases"/>
    <property type="match status" value="1"/>
</dbReference>
<protein>
    <submittedName>
        <fullName evidence="6">Methyltransferase domain-containing protein</fullName>
    </submittedName>
</protein>
<dbReference type="EMBL" id="FOOT01000006">
    <property type="protein sequence ID" value="SFH15374.1"/>
    <property type="molecule type" value="Genomic_DNA"/>
</dbReference>
<dbReference type="GO" id="GO:0032259">
    <property type="term" value="P:methylation"/>
    <property type="evidence" value="ECO:0007669"/>
    <property type="project" value="UniProtKB-KW"/>
</dbReference>
<dbReference type="SUPFAM" id="SSF53335">
    <property type="entry name" value="S-adenosyl-L-methionine-dependent methyltransferases"/>
    <property type="match status" value="1"/>
</dbReference>
<keyword evidence="2 6" id="KW-0808">Transferase</keyword>
<organism evidence="6 7">
    <name type="scientific">Pontibacter chinhatensis</name>
    <dbReference type="NCBI Taxonomy" id="1436961"/>
    <lineage>
        <taxon>Bacteria</taxon>
        <taxon>Pseudomonadati</taxon>
        <taxon>Bacteroidota</taxon>
        <taxon>Cytophagia</taxon>
        <taxon>Cytophagales</taxon>
        <taxon>Hymenobacteraceae</taxon>
        <taxon>Pontibacter</taxon>
    </lineage>
</organism>
<reference evidence="7" key="1">
    <citation type="submission" date="2016-10" db="EMBL/GenBank/DDBJ databases">
        <authorList>
            <person name="Varghese N."/>
            <person name="Submissions S."/>
        </authorList>
    </citation>
    <scope>NUCLEOTIDE SEQUENCE [LARGE SCALE GENOMIC DNA]</scope>
    <source>
        <strain evidence="7">LP51</strain>
    </source>
</reference>
<dbReference type="PANTHER" id="PTHR13610:SF11">
    <property type="entry name" value="METHYLTRANSFERASE DOMAIN-CONTAINING PROTEIN"/>
    <property type="match status" value="1"/>
</dbReference>
<evidence type="ECO:0000256" key="2">
    <source>
        <dbReference type="ARBA" id="ARBA00022679"/>
    </source>
</evidence>
<dbReference type="InterPro" id="IPR026170">
    <property type="entry name" value="FAM173A/B"/>
</dbReference>
<name>A0A1I2XPF5_9BACT</name>
<dbReference type="GO" id="GO:0016279">
    <property type="term" value="F:protein-lysine N-methyltransferase activity"/>
    <property type="evidence" value="ECO:0007669"/>
    <property type="project" value="InterPro"/>
</dbReference>
<evidence type="ECO:0000256" key="3">
    <source>
        <dbReference type="ARBA" id="ARBA00022691"/>
    </source>
</evidence>
<dbReference type="STRING" id="1436961.SAMN05421739_106169"/>
<feature type="chain" id="PRO_5011670196" evidence="4">
    <location>
        <begin position="24"/>
        <end position="184"/>
    </location>
</feature>
<proteinExistence type="predicted"/>
<keyword evidence="7" id="KW-1185">Reference proteome</keyword>
<evidence type="ECO:0000313" key="6">
    <source>
        <dbReference type="EMBL" id="SFH15374.1"/>
    </source>
</evidence>
<accession>A0A1I2XPF5</accession>
<keyword evidence="4" id="KW-0732">Signal</keyword>
<dbReference type="PANTHER" id="PTHR13610">
    <property type="entry name" value="METHYLTRANSFERASE DOMAIN-CONTAINING PROTEIN"/>
    <property type="match status" value="1"/>
</dbReference>
<dbReference type="Proteomes" id="UP000198724">
    <property type="component" value="Unassembled WGS sequence"/>
</dbReference>
<dbReference type="Gene3D" id="3.40.50.150">
    <property type="entry name" value="Vaccinia Virus protein VP39"/>
    <property type="match status" value="1"/>
</dbReference>
<keyword evidence="1 6" id="KW-0489">Methyltransferase</keyword>
<dbReference type="RefSeq" id="WP_092104162.1">
    <property type="nucleotide sequence ID" value="NZ_FOOT01000006.1"/>
</dbReference>
<evidence type="ECO:0000256" key="4">
    <source>
        <dbReference type="SAM" id="SignalP"/>
    </source>
</evidence>
<dbReference type="InterPro" id="IPR025714">
    <property type="entry name" value="Methyltranfer_dom"/>
</dbReference>
<feature type="signal peptide" evidence="4">
    <location>
        <begin position="1"/>
        <end position="23"/>
    </location>
</feature>
<keyword evidence="3" id="KW-0949">S-adenosyl-L-methionine</keyword>
<dbReference type="OrthoDB" id="281208at2"/>
<gene>
    <name evidence="6" type="ORF">SAMN05421739_106169</name>
</gene>